<dbReference type="Proteomes" id="UP000297643">
    <property type="component" value="Unassembled WGS sequence"/>
</dbReference>
<organism evidence="2 3">
    <name type="scientific">Cryobacterium mannosilyticum</name>
    <dbReference type="NCBI Taxonomy" id="1259190"/>
    <lineage>
        <taxon>Bacteria</taxon>
        <taxon>Bacillati</taxon>
        <taxon>Actinomycetota</taxon>
        <taxon>Actinomycetes</taxon>
        <taxon>Micrococcales</taxon>
        <taxon>Microbacteriaceae</taxon>
        <taxon>Cryobacterium</taxon>
    </lineage>
</organism>
<protein>
    <submittedName>
        <fullName evidence="2">Heme biosynthesis protein HemY</fullName>
    </submittedName>
</protein>
<evidence type="ECO:0000313" key="3">
    <source>
        <dbReference type="Proteomes" id="UP000297643"/>
    </source>
</evidence>
<sequence length="64" mass="6879">MNGDADESVEEDEPGPVAAVPPDRWRALPARVRVEDQSTSVPASDAPDPEGGRNPDNDWLLRGV</sequence>
<accession>A0A4R8WHK6</accession>
<name>A0A4R8WHK6_9MICO</name>
<gene>
    <name evidence="2" type="ORF">E3O32_00610</name>
</gene>
<evidence type="ECO:0000313" key="2">
    <source>
        <dbReference type="EMBL" id="TFC07998.1"/>
    </source>
</evidence>
<dbReference type="AlphaFoldDB" id="A0A4R8WHK6"/>
<feature type="region of interest" description="Disordered" evidence="1">
    <location>
        <begin position="1"/>
        <end position="64"/>
    </location>
</feature>
<dbReference type="EMBL" id="SOFM01000003">
    <property type="protein sequence ID" value="TFC07998.1"/>
    <property type="molecule type" value="Genomic_DNA"/>
</dbReference>
<proteinExistence type="predicted"/>
<evidence type="ECO:0000256" key="1">
    <source>
        <dbReference type="SAM" id="MobiDB-lite"/>
    </source>
</evidence>
<reference evidence="2 3" key="1">
    <citation type="submission" date="2019-03" db="EMBL/GenBank/DDBJ databases">
        <title>Genomics of glacier-inhabiting Cryobacterium strains.</title>
        <authorList>
            <person name="Liu Q."/>
            <person name="Xin Y.-H."/>
        </authorList>
    </citation>
    <scope>NUCLEOTIDE SEQUENCE [LARGE SCALE GENOMIC DNA]</scope>
    <source>
        <strain evidence="2 3">RHLT2-21</strain>
    </source>
</reference>
<feature type="compositionally biased region" description="Acidic residues" evidence="1">
    <location>
        <begin position="1"/>
        <end position="14"/>
    </location>
</feature>
<keyword evidence="3" id="KW-1185">Reference proteome</keyword>
<comment type="caution">
    <text evidence="2">The sequence shown here is derived from an EMBL/GenBank/DDBJ whole genome shotgun (WGS) entry which is preliminary data.</text>
</comment>